<feature type="binding site" evidence="9">
    <location>
        <position position="376"/>
    </location>
    <ligand>
        <name>Zn(2+)</name>
        <dbReference type="ChEBI" id="CHEBI:29105"/>
        <label>2</label>
    </ligand>
</feature>
<evidence type="ECO:0000256" key="10">
    <source>
        <dbReference type="PROSITE-ProRule" id="PRU00146"/>
    </source>
</evidence>
<dbReference type="GO" id="GO:0033698">
    <property type="term" value="C:Rpd3L complex"/>
    <property type="evidence" value="ECO:0007669"/>
    <property type="project" value="TreeGrafter"/>
</dbReference>
<dbReference type="GO" id="GO:0006325">
    <property type="term" value="P:chromatin organization"/>
    <property type="evidence" value="ECO:0007669"/>
    <property type="project" value="UniProtKB-KW"/>
</dbReference>
<dbReference type="OrthoDB" id="5411773at2759"/>
<feature type="binding site" evidence="9">
    <location>
        <position position="335"/>
    </location>
    <ligand>
        <name>Zn(2+)</name>
        <dbReference type="ChEBI" id="CHEBI:29105"/>
        <label>1</label>
    </ligand>
</feature>
<feature type="site" description="Histone H3K4me3 binding" evidence="8">
    <location>
        <position position="343"/>
    </location>
</feature>
<dbReference type="Pfam" id="PF12998">
    <property type="entry name" value="ING"/>
    <property type="match status" value="1"/>
</dbReference>
<evidence type="ECO:0000256" key="6">
    <source>
        <dbReference type="ARBA" id="ARBA00022853"/>
    </source>
</evidence>
<evidence type="ECO:0000256" key="2">
    <source>
        <dbReference type="ARBA" id="ARBA00010210"/>
    </source>
</evidence>
<dbReference type="Pfam" id="PF23011">
    <property type="entry name" value="PHD-1st_NSD"/>
    <property type="match status" value="1"/>
</dbReference>
<evidence type="ECO:0000256" key="12">
    <source>
        <dbReference type="SAM" id="MobiDB-lite"/>
    </source>
</evidence>
<feature type="binding site" evidence="9">
    <location>
        <position position="373"/>
    </location>
    <ligand>
        <name>Zn(2+)</name>
        <dbReference type="ChEBI" id="CHEBI:29105"/>
        <label>2</label>
    </ligand>
</feature>
<dbReference type="InterPro" id="IPR024610">
    <property type="entry name" value="ING_N_histone-binding"/>
</dbReference>
<keyword evidence="6 11" id="KW-0156">Chromatin regulator</keyword>
<evidence type="ECO:0000256" key="11">
    <source>
        <dbReference type="RuleBase" id="RU361213"/>
    </source>
</evidence>
<keyword evidence="15" id="KW-1185">Reference proteome</keyword>
<feature type="region of interest" description="Disordered" evidence="12">
    <location>
        <begin position="171"/>
        <end position="327"/>
    </location>
</feature>
<evidence type="ECO:0000256" key="5">
    <source>
        <dbReference type="ARBA" id="ARBA00022833"/>
    </source>
</evidence>
<dbReference type="SUPFAM" id="SSF57903">
    <property type="entry name" value="FYVE/PHD zinc finger"/>
    <property type="match status" value="1"/>
</dbReference>
<feature type="compositionally biased region" description="Acidic residues" evidence="12">
    <location>
        <begin position="311"/>
        <end position="320"/>
    </location>
</feature>
<feature type="site" description="Histone H3K4me3 binding" evidence="8">
    <location>
        <position position="332"/>
    </location>
</feature>
<evidence type="ECO:0000259" key="13">
    <source>
        <dbReference type="PROSITE" id="PS50016"/>
    </source>
</evidence>
<feature type="site" description="Histone H3K4me3 binding" evidence="8">
    <location>
        <position position="355"/>
    </location>
</feature>
<organism evidence="14 15">
    <name type="scientific">Kuraishia capsulata CBS 1993</name>
    <dbReference type="NCBI Taxonomy" id="1382522"/>
    <lineage>
        <taxon>Eukaryota</taxon>
        <taxon>Fungi</taxon>
        <taxon>Dikarya</taxon>
        <taxon>Ascomycota</taxon>
        <taxon>Saccharomycotina</taxon>
        <taxon>Pichiomycetes</taxon>
        <taxon>Pichiales</taxon>
        <taxon>Pichiaceae</taxon>
        <taxon>Kuraishia</taxon>
    </lineage>
</organism>
<dbReference type="PROSITE" id="PS50016">
    <property type="entry name" value="ZF_PHD_2"/>
    <property type="match status" value="1"/>
</dbReference>
<dbReference type="AlphaFoldDB" id="W6MPA6"/>
<dbReference type="GO" id="GO:0070210">
    <property type="term" value="C:Rpd3L-Expanded complex"/>
    <property type="evidence" value="ECO:0007669"/>
    <property type="project" value="TreeGrafter"/>
</dbReference>
<evidence type="ECO:0000313" key="14">
    <source>
        <dbReference type="EMBL" id="CDK26937.1"/>
    </source>
</evidence>
<feature type="compositionally biased region" description="Basic residues" evidence="12">
    <location>
        <begin position="292"/>
        <end position="302"/>
    </location>
</feature>
<evidence type="ECO:0000256" key="4">
    <source>
        <dbReference type="ARBA" id="ARBA00022771"/>
    </source>
</evidence>
<comment type="subcellular location">
    <subcellularLocation>
        <location evidence="1 11">Nucleus</location>
    </subcellularLocation>
</comment>
<dbReference type="RefSeq" id="XP_022458933.1">
    <property type="nucleotide sequence ID" value="XM_022603204.1"/>
</dbReference>
<protein>
    <recommendedName>
        <fullName evidence="11">Chromatin modification-related protein</fullName>
    </recommendedName>
</protein>
<dbReference type="InterPro" id="IPR013083">
    <property type="entry name" value="Znf_RING/FYVE/PHD"/>
</dbReference>
<dbReference type="HOGENOM" id="CLU_031900_2_1_1"/>
<keyword evidence="5 9" id="KW-0862">Zinc</keyword>
<dbReference type="SMART" id="SM01408">
    <property type="entry name" value="ING"/>
    <property type="match status" value="1"/>
</dbReference>
<dbReference type="CDD" id="cd15505">
    <property type="entry name" value="PHD_ING"/>
    <property type="match status" value="1"/>
</dbReference>
<dbReference type="InterPro" id="IPR019787">
    <property type="entry name" value="Znf_PHD-finger"/>
</dbReference>
<evidence type="ECO:0000256" key="7">
    <source>
        <dbReference type="ARBA" id="ARBA00023242"/>
    </source>
</evidence>
<dbReference type="Gene3D" id="3.30.40.10">
    <property type="entry name" value="Zinc/RING finger domain, C3HC4 (zinc finger)"/>
    <property type="match status" value="1"/>
</dbReference>
<dbReference type="EMBL" id="HG793127">
    <property type="protein sequence ID" value="CDK26937.1"/>
    <property type="molecule type" value="Genomic_DNA"/>
</dbReference>
<comment type="similarity">
    <text evidence="2 11">Belongs to the ING family.</text>
</comment>
<dbReference type="GO" id="GO:0008270">
    <property type="term" value="F:zinc ion binding"/>
    <property type="evidence" value="ECO:0007669"/>
    <property type="project" value="UniProtKB-KW"/>
</dbReference>
<feature type="site" description="Histone H3K4me3 binding" evidence="8">
    <location>
        <position position="347"/>
    </location>
</feature>
<dbReference type="GeneID" id="34520321"/>
<gene>
    <name evidence="14" type="ORF">KUCA_T00002914001</name>
</gene>
<comment type="domain">
    <text evidence="11">The PHD-type zinc finger mediates the binding to H3K4me3.</text>
</comment>
<dbReference type="Proteomes" id="UP000019384">
    <property type="component" value="Unassembled WGS sequence"/>
</dbReference>
<dbReference type="PANTHER" id="PTHR10333:SF42">
    <property type="entry name" value="INHIBITOR OF GROWTH PROTEIN 5"/>
    <property type="match status" value="1"/>
</dbReference>
<feature type="compositionally biased region" description="Low complexity" evidence="12">
    <location>
        <begin position="254"/>
        <end position="273"/>
    </location>
</feature>
<feature type="binding site" evidence="9">
    <location>
        <position position="360"/>
    </location>
    <ligand>
        <name>Zn(2+)</name>
        <dbReference type="ChEBI" id="CHEBI:29105"/>
        <label>1</label>
    </ligand>
</feature>
<feature type="binding site" evidence="9">
    <location>
        <position position="357"/>
    </location>
    <ligand>
        <name>Zn(2+)</name>
        <dbReference type="ChEBI" id="CHEBI:29105"/>
        <label>1</label>
    </ligand>
</feature>
<dbReference type="PROSITE" id="PS01359">
    <property type="entry name" value="ZF_PHD_1"/>
    <property type="match status" value="1"/>
</dbReference>
<keyword evidence="3 9" id="KW-0479">Metal-binding</keyword>
<feature type="binding site" evidence="9">
    <location>
        <position position="333"/>
    </location>
    <ligand>
        <name>Zn(2+)</name>
        <dbReference type="ChEBI" id="CHEBI:29105"/>
        <label>1</label>
    </ligand>
</feature>
<feature type="binding site" evidence="9">
    <location>
        <position position="346"/>
    </location>
    <ligand>
        <name>Zn(2+)</name>
        <dbReference type="ChEBI" id="CHEBI:29105"/>
        <label>2</label>
    </ligand>
</feature>
<name>W6MPA6_9ASCO</name>
<dbReference type="InterPro" id="IPR028651">
    <property type="entry name" value="ING_fam"/>
</dbReference>
<dbReference type="PANTHER" id="PTHR10333">
    <property type="entry name" value="INHIBITOR OF GROWTH PROTEIN"/>
    <property type="match status" value="1"/>
</dbReference>
<reference evidence="14" key="2">
    <citation type="submission" date="2014-02" db="EMBL/GenBank/DDBJ databases">
        <title>Complete DNA sequence of /Kuraishia capsulata/ illustrates novel genomic features among budding yeasts (/Saccharomycotina/).</title>
        <authorList>
            <person name="Morales L."/>
            <person name="Noel B."/>
            <person name="Porcel B."/>
            <person name="Marcet-Houben M."/>
            <person name="Hullo M-F."/>
            <person name="Sacerdot C."/>
            <person name="Tekaia F."/>
            <person name="Leh-Louis V."/>
            <person name="Despons L."/>
            <person name="Khanna V."/>
            <person name="Aury J-M."/>
            <person name="Barbe V."/>
            <person name="Couloux A."/>
            <person name="Labadie K."/>
            <person name="Pelletier E."/>
            <person name="Souciet J-L."/>
            <person name="Boekhout T."/>
            <person name="Gabaldon T."/>
            <person name="Wincker P."/>
            <person name="Dujon B."/>
        </authorList>
    </citation>
    <scope>NUCLEOTIDE SEQUENCE</scope>
    <source>
        <strain evidence="14">CBS 1993</strain>
    </source>
</reference>
<dbReference type="InterPro" id="IPR001965">
    <property type="entry name" value="Znf_PHD"/>
</dbReference>
<dbReference type="GO" id="GO:0006355">
    <property type="term" value="P:regulation of DNA-templated transcription"/>
    <property type="evidence" value="ECO:0007669"/>
    <property type="project" value="TreeGrafter"/>
</dbReference>
<evidence type="ECO:0000256" key="1">
    <source>
        <dbReference type="ARBA" id="ARBA00004123"/>
    </source>
</evidence>
<dbReference type="InterPro" id="IPR019786">
    <property type="entry name" value="Zinc_finger_PHD-type_CS"/>
</dbReference>
<evidence type="ECO:0000256" key="9">
    <source>
        <dbReference type="PIRSR" id="PIRSR628651-51"/>
    </source>
</evidence>
<comment type="subunit">
    <text evidence="11">Component of an histone acetyltransferase complex. Interacts with H3K4me3 and to a lesser extent with H3K4me2.</text>
</comment>
<dbReference type="STRING" id="1382522.W6MPA6"/>
<proteinExistence type="inferred from homology"/>
<dbReference type="SMART" id="SM00249">
    <property type="entry name" value="PHD"/>
    <property type="match status" value="1"/>
</dbReference>
<dbReference type="InterPro" id="IPR059153">
    <property type="entry name" value="NSD_PHD-1st"/>
</dbReference>
<evidence type="ECO:0000313" key="15">
    <source>
        <dbReference type="Proteomes" id="UP000019384"/>
    </source>
</evidence>
<keyword evidence="4 10" id="KW-0863">Zinc-finger</keyword>
<evidence type="ECO:0000256" key="8">
    <source>
        <dbReference type="PIRSR" id="PIRSR628651-50"/>
    </source>
</evidence>
<keyword evidence="7 11" id="KW-0539">Nucleus</keyword>
<evidence type="ECO:0000256" key="3">
    <source>
        <dbReference type="ARBA" id="ARBA00022723"/>
    </source>
</evidence>
<dbReference type="InterPro" id="IPR011011">
    <property type="entry name" value="Znf_FYVE_PHD"/>
</dbReference>
<sequence>MTTYENLPPRQKSQRLLAKAKARTQESQTLENMVTISNPVMTDLYPGLNDITDAFEAFPMELVRYFTLIKEIDAKCVNTVPYLKAYITKFLVMEKAHPKRERLLTLIRDLIKELMPCMEEKMQVATLAADTVRKHLNRIDDDFVLIERDEIPANIRIGPLDHPAILSDSKLADPAKSAQAQRSELRRETLAAKKANQTGDDEESAGTSTPAPTSSRKTVKTTARTAGKEPVFQTTPTIVAPVPNAVSGKKRKTAATNTHNGSNNHSSTGDGNSRFTEPPELEESRPLSPPNAKRRQTSKKKGVNGPGALERDEDGLDAEDAGPSTPSHEPVYCYCQQVSYGEMVACDGSGCVIEWFHLPCTGLNAPPKGKWYCNDCKAKMKKR</sequence>
<feature type="binding site" evidence="9">
    <location>
        <position position="351"/>
    </location>
    <ligand>
        <name>Zn(2+)</name>
        <dbReference type="ChEBI" id="CHEBI:29105"/>
        <label>2</label>
    </ligand>
</feature>
<comment type="function">
    <text evidence="11">Component of an histone acetyltransferase complex.</text>
</comment>
<reference evidence="14" key="1">
    <citation type="submission" date="2013-12" db="EMBL/GenBank/DDBJ databases">
        <authorList>
            <person name="Genoscope - CEA"/>
        </authorList>
    </citation>
    <scope>NUCLEOTIDE SEQUENCE</scope>
    <source>
        <strain evidence="14">CBS 1993</strain>
    </source>
</reference>
<feature type="domain" description="PHD-type" evidence="13">
    <location>
        <begin position="330"/>
        <end position="379"/>
    </location>
</feature>
<dbReference type="Gene3D" id="6.10.140.1740">
    <property type="match status" value="1"/>
</dbReference>
<dbReference type="CDD" id="cd17016">
    <property type="entry name" value="ING_Pho23p_like"/>
    <property type="match status" value="1"/>
</dbReference>
<feature type="compositionally biased region" description="Low complexity" evidence="12">
    <location>
        <begin position="205"/>
        <end position="215"/>
    </location>
</feature>
<accession>W6MPA6</accession>